<dbReference type="Proteomes" id="UP000318695">
    <property type="component" value="Unassembled WGS sequence"/>
</dbReference>
<evidence type="ECO:0000313" key="1">
    <source>
        <dbReference type="EMBL" id="TPH00261.1"/>
    </source>
</evidence>
<comment type="caution">
    <text evidence="1">The sequence shown here is derived from an EMBL/GenBank/DDBJ whole genome shotgun (WGS) entry which is preliminary data.</text>
</comment>
<dbReference type="SUPFAM" id="SSF143422">
    <property type="entry name" value="Transposase IS200-like"/>
    <property type="match status" value="1"/>
</dbReference>
<evidence type="ECO:0008006" key="5">
    <source>
        <dbReference type="Google" id="ProtNLM"/>
    </source>
</evidence>
<gene>
    <name evidence="1" type="ORF">EUX54_05080</name>
    <name evidence="2" type="ORF">EUX55_00960</name>
</gene>
<protein>
    <recommendedName>
        <fullName evidence="5">Transposase IS200-like domain-containing protein</fullName>
    </recommendedName>
</protein>
<dbReference type="Proteomes" id="UP000317926">
    <property type="component" value="Unassembled WGS sequence"/>
</dbReference>
<evidence type="ECO:0000313" key="3">
    <source>
        <dbReference type="Proteomes" id="UP000317926"/>
    </source>
</evidence>
<dbReference type="EMBL" id="SDPK01000003">
    <property type="protein sequence ID" value="TPH02153.1"/>
    <property type="molecule type" value="Genomic_DNA"/>
</dbReference>
<dbReference type="AlphaFoldDB" id="A0A502JT23"/>
<evidence type="ECO:0000313" key="2">
    <source>
        <dbReference type="EMBL" id="TPH02153.1"/>
    </source>
</evidence>
<reference evidence="3 4" key="1">
    <citation type="submission" date="2019-01" db="EMBL/GenBank/DDBJ databases">
        <title>Comparative genomic analysis identifies haemin-independent Haemophilus haemolyticus: a formal re-classification of Haemophilus intermedius.</title>
        <authorList>
            <person name="Harris T.M."/>
            <person name="Price E.P."/>
            <person name="Sarovich D.S."/>
            <person name="Norskov-Lauritsen N."/>
            <person name="Beissbarth J."/>
            <person name="Chang A.B."/>
            <person name="Smith-Vaughan H.C."/>
        </authorList>
    </citation>
    <scope>NUCLEOTIDE SEQUENCE [LARGE SCALE GENOMIC DNA]</scope>
    <source>
        <strain evidence="1 4">CCUG 30218</strain>
        <strain evidence="2 3">PN24</strain>
    </source>
</reference>
<proteinExistence type="predicted"/>
<accession>A0A502JT23</accession>
<organism evidence="1 4">
    <name type="scientific">Haemophilus haemolyticus</name>
    <dbReference type="NCBI Taxonomy" id="726"/>
    <lineage>
        <taxon>Bacteria</taxon>
        <taxon>Pseudomonadati</taxon>
        <taxon>Pseudomonadota</taxon>
        <taxon>Gammaproteobacteria</taxon>
        <taxon>Pasteurellales</taxon>
        <taxon>Pasteurellaceae</taxon>
        <taxon>Haemophilus</taxon>
    </lineage>
</organism>
<sequence length="21" mass="2536">MIEVCIMPDHIHMFFALFKGR</sequence>
<dbReference type="GO" id="GO:0003677">
    <property type="term" value="F:DNA binding"/>
    <property type="evidence" value="ECO:0007669"/>
    <property type="project" value="InterPro"/>
</dbReference>
<dbReference type="GO" id="GO:0006313">
    <property type="term" value="P:DNA transposition"/>
    <property type="evidence" value="ECO:0007669"/>
    <property type="project" value="InterPro"/>
</dbReference>
<dbReference type="GO" id="GO:0004803">
    <property type="term" value="F:transposase activity"/>
    <property type="evidence" value="ECO:0007669"/>
    <property type="project" value="InterPro"/>
</dbReference>
<evidence type="ECO:0000313" key="4">
    <source>
        <dbReference type="Proteomes" id="UP000318695"/>
    </source>
</evidence>
<name>A0A502JT23_HAEHA</name>
<dbReference type="InterPro" id="IPR036515">
    <property type="entry name" value="Transposase_17_sf"/>
</dbReference>
<dbReference type="EMBL" id="SDPI01000019">
    <property type="protein sequence ID" value="TPH00261.1"/>
    <property type="molecule type" value="Genomic_DNA"/>
</dbReference>